<evidence type="ECO:0000313" key="1">
    <source>
        <dbReference type="EMBL" id="MBO3116729.1"/>
    </source>
</evidence>
<protein>
    <submittedName>
        <fullName evidence="1">Uncharacterized protein</fullName>
    </submittedName>
</protein>
<keyword evidence="2" id="KW-1185">Reference proteome</keyword>
<dbReference type="EMBL" id="JAGEVF010000005">
    <property type="protein sequence ID" value="MBO3116729.1"/>
    <property type="molecule type" value="Genomic_DNA"/>
</dbReference>
<accession>A0ABS3T1V2</accession>
<reference evidence="1 2" key="1">
    <citation type="submission" date="2021-03" db="EMBL/GenBank/DDBJ databases">
        <title>Winogradskyella sp. nov., isolated from costal sediment.</title>
        <authorList>
            <person name="Gao C."/>
        </authorList>
    </citation>
    <scope>NUCLEOTIDE SEQUENCE [LARGE SCALE GENOMIC DNA]</scope>
    <source>
        <strain evidence="1 2">DF17</strain>
    </source>
</reference>
<gene>
    <name evidence="1" type="ORF">J4050_08225</name>
</gene>
<name>A0ABS3T1V2_9FLAO</name>
<comment type="caution">
    <text evidence="1">The sequence shown here is derived from an EMBL/GenBank/DDBJ whole genome shotgun (WGS) entry which is preliminary data.</text>
</comment>
<evidence type="ECO:0000313" key="2">
    <source>
        <dbReference type="Proteomes" id="UP000676776"/>
    </source>
</evidence>
<dbReference type="Proteomes" id="UP000676776">
    <property type="component" value="Unassembled WGS sequence"/>
</dbReference>
<sequence>MISSKQHYKNTTEENDYFVTRFKSIIVGIIVFCHNSNILNK</sequence>
<organism evidence="1 2">
    <name type="scientific">Winogradskyella pelagia</name>
    <dbReference type="NCBI Taxonomy" id="2819984"/>
    <lineage>
        <taxon>Bacteria</taxon>
        <taxon>Pseudomonadati</taxon>
        <taxon>Bacteroidota</taxon>
        <taxon>Flavobacteriia</taxon>
        <taxon>Flavobacteriales</taxon>
        <taxon>Flavobacteriaceae</taxon>
        <taxon>Winogradskyella</taxon>
    </lineage>
</organism>
<proteinExistence type="predicted"/>